<name>A0A8K1CCA0_PYTOL</name>
<gene>
    <name evidence="1" type="ORF">Poli38472_004781</name>
</gene>
<dbReference type="EMBL" id="SPLM01000109">
    <property type="protein sequence ID" value="TMW59712.1"/>
    <property type="molecule type" value="Genomic_DNA"/>
</dbReference>
<sequence length="250" mass="26515">MSLPKPKFSNPSIGNNFGATIAATEVFPSPPPNMFFDRDGEGNAKAFSVSFKGSHFKSLKELVMKHQKLESGATAECGFTDPTGPAQPLPDNVEWAASNTEGFSLSHHGPCEVWCDNQVVFYDDNCAKNYPTAPAKLPYKKELCAGKKMLTSIWVAMHTATWQVYTGCAPLSGAAAGGGEEDCDDLDMAAGEEDCDDLDMADGEEDCDDLEMKEPSVVNTPTVAPVQVNNVNFANTAVGGAVVGQVHAAA</sequence>
<keyword evidence="2" id="KW-1185">Reference proteome</keyword>
<dbReference type="OrthoDB" id="2119228at2759"/>
<dbReference type="Proteomes" id="UP000794436">
    <property type="component" value="Unassembled WGS sequence"/>
</dbReference>
<reference evidence="1" key="1">
    <citation type="submission" date="2019-03" db="EMBL/GenBank/DDBJ databases">
        <title>Long read genome sequence of the mycoparasitic Pythium oligandrum ATCC 38472 isolated from sugarbeet rhizosphere.</title>
        <authorList>
            <person name="Gaulin E."/>
        </authorList>
    </citation>
    <scope>NUCLEOTIDE SEQUENCE</scope>
    <source>
        <strain evidence="1">ATCC 38472_TT</strain>
    </source>
</reference>
<evidence type="ECO:0000313" key="1">
    <source>
        <dbReference type="EMBL" id="TMW59712.1"/>
    </source>
</evidence>
<accession>A0A8K1CCA0</accession>
<protein>
    <submittedName>
        <fullName evidence="1">Uncharacterized protein</fullName>
    </submittedName>
</protein>
<organism evidence="1 2">
    <name type="scientific">Pythium oligandrum</name>
    <name type="common">Mycoparasitic fungus</name>
    <dbReference type="NCBI Taxonomy" id="41045"/>
    <lineage>
        <taxon>Eukaryota</taxon>
        <taxon>Sar</taxon>
        <taxon>Stramenopiles</taxon>
        <taxon>Oomycota</taxon>
        <taxon>Peronosporomycetes</taxon>
        <taxon>Pythiales</taxon>
        <taxon>Pythiaceae</taxon>
        <taxon>Pythium</taxon>
    </lineage>
</organism>
<dbReference type="AlphaFoldDB" id="A0A8K1CCA0"/>
<evidence type="ECO:0000313" key="2">
    <source>
        <dbReference type="Proteomes" id="UP000794436"/>
    </source>
</evidence>
<comment type="caution">
    <text evidence="1">The sequence shown here is derived from an EMBL/GenBank/DDBJ whole genome shotgun (WGS) entry which is preliminary data.</text>
</comment>
<proteinExistence type="predicted"/>